<dbReference type="STRING" id="349095.SAMN05660299_00519"/>
<dbReference type="GO" id="GO:0047661">
    <property type="term" value="F:amino-acid racemase activity"/>
    <property type="evidence" value="ECO:0007669"/>
    <property type="project" value="InterPro"/>
</dbReference>
<name>A0A1G9RNQ1_9FIRM</name>
<dbReference type="Gene3D" id="3.40.50.1860">
    <property type="match status" value="2"/>
</dbReference>
<dbReference type="EMBL" id="FNHQ01000003">
    <property type="protein sequence ID" value="SDM24761.1"/>
    <property type="molecule type" value="Genomic_DNA"/>
</dbReference>
<accession>A0A1G9RNQ1</accession>
<dbReference type="NCBIfam" id="TIGR00035">
    <property type="entry name" value="asp_race"/>
    <property type="match status" value="1"/>
</dbReference>
<keyword evidence="2" id="KW-0413">Isomerase</keyword>
<dbReference type="SUPFAM" id="SSF53681">
    <property type="entry name" value="Aspartate/glutamate racemase"/>
    <property type="match status" value="2"/>
</dbReference>
<dbReference type="InterPro" id="IPR004380">
    <property type="entry name" value="Asp_race"/>
</dbReference>
<organism evidence="3 4">
    <name type="scientific">Megasphaera paucivorans</name>
    <dbReference type="NCBI Taxonomy" id="349095"/>
    <lineage>
        <taxon>Bacteria</taxon>
        <taxon>Bacillati</taxon>
        <taxon>Bacillota</taxon>
        <taxon>Negativicutes</taxon>
        <taxon>Veillonellales</taxon>
        <taxon>Veillonellaceae</taxon>
        <taxon>Megasphaera</taxon>
    </lineage>
</organism>
<keyword evidence="4" id="KW-1185">Reference proteome</keyword>
<dbReference type="AlphaFoldDB" id="A0A1G9RNQ1"/>
<protein>
    <submittedName>
        <fullName evidence="3">Aspartate racemase</fullName>
    </submittedName>
</protein>
<evidence type="ECO:0000256" key="1">
    <source>
        <dbReference type="ARBA" id="ARBA00007847"/>
    </source>
</evidence>
<evidence type="ECO:0000313" key="4">
    <source>
        <dbReference type="Proteomes" id="UP000199309"/>
    </source>
</evidence>
<comment type="similarity">
    <text evidence="1">Belongs to the aspartate/glutamate racemases family.</text>
</comment>
<gene>
    <name evidence="3" type="ORF">SAMN05660299_00519</name>
</gene>
<dbReference type="PROSITE" id="PS00924">
    <property type="entry name" value="ASP_GLU_RACEMASE_2"/>
    <property type="match status" value="1"/>
</dbReference>
<sequence length="230" mass="25336">MKKLGLIGGTGPESTIPYYRNIVFGVKHKVGKEYFPNITIESLNVFEVLNKCAIGDYMGLAEYMAAGISCLAAAGCDFAAFTGITPHIVFDEVQKKSAIPLVSMIDTTCNKAKCCQYKKIGLLGTKATMTGSFFQKPFEASGIEIITPECFAMEYINDKISRELENGIVLDDTRQQFIHIIEDMVDNDSIDAVVLGCTEIPLLFQSTNLPIPVLDAMEIHMETLIDMILK</sequence>
<dbReference type="InterPro" id="IPR033134">
    <property type="entry name" value="Asp/Glu_racemase_AS_2"/>
</dbReference>
<dbReference type="RefSeq" id="WP_091647900.1">
    <property type="nucleotide sequence ID" value="NZ_FNHQ01000003.1"/>
</dbReference>
<dbReference type="InterPro" id="IPR001920">
    <property type="entry name" value="Asp/Glu_race"/>
</dbReference>
<dbReference type="InterPro" id="IPR015942">
    <property type="entry name" value="Asp/Glu/hydantoin_racemase"/>
</dbReference>
<dbReference type="OrthoDB" id="9803739at2"/>
<evidence type="ECO:0000313" key="3">
    <source>
        <dbReference type="EMBL" id="SDM24761.1"/>
    </source>
</evidence>
<dbReference type="PANTHER" id="PTHR21198">
    <property type="entry name" value="GLUTAMATE RACEMASE"/>
    <property type="match status" value="1"/>
</dbReference>
<dbReference type="Pfam" id="PF01177">
    <property type="entry name" value="Asp_Glu_race"/>
    <property type="match status" value="1"/>
</dbReference>
<proteinExistence type="inferred from homology"/>
<reference evidence="3 4" key="1">
    <citation type="submission" date="2016-10" db="EMBL/GenBank/DDBJ databases">
        <authorList>
            <person name="de Groot N.N."/>
        </authorList>
    </citation>
    <scope>NUCLEOTIDE SEQUENCE [LARGE SCALE GENOMIC DNA]</scope>
    <source>
        <strain evidence="3 4">DSM 16981</strain>
    </source>
</reference>
<dbReference type="PANTHER" id="PTHR21198:SF7">
    <property type="entry name" value="ASPARTATE-GLUTAMATE RACEMASE FAMILY"/>
    <property type="match status" value="1"/>
</dbReference>
<evidence type="ECO:0000256" key="2">
    <source>
        <dbReference type="ARBA" id="ARBA00023235"/>
    </source>
</evidence>
<dbReference type="Proteomes" id="UP000199309">
    <property type="component" value="Unassembled WGS sequence"/>
</dbReference>